<feature type="transmembrane region" description="Helical" evidence="1">
    <location>
        <begin position="78"/>
        <end position="98"/>
    </location>
</feature>
<proteinExistence type="predicted"/>
<dbReference type="STRING" id="565033.GACE_1007"/>
<dbReference type="AlphaFoldDB" id="A0A0A7GGI3"/>
<feature type="transmembrane region" description="Helical" evidence="1">
    <location>
        <begin position="20"/>
        <end position="41"/>
    </location>
</feature>
<keyword evidence="1" id="KW-0472">Membrane</keyword>
<organism evidence="2 3">
    <name type="scientific">Geoglobus acetivorans</name>
    <dbReference type="NCBI Taxonomy" id="565033"/>
    <lineage>
        <taxon>Archaea</taxon>
        <taxon>Methanobacteriati</taxon>
        <taxon>Methanobacteriota</taxon>
        <taxon>Archaeoglobi</taxon>
        <taxon>Archaeoglobales</taxon>
        <taxon>Archaeoglobaceae</taxon>
        <taxon>Geoglobus</taxon>
    </lineage>
</organism>
<evidence type="ECO:0000256" key="1">
    <source>
        <dbReference type="SAM" id="Phobius"/>
    </source>
</evidence>
<keyword evidence="1" id="KW-1133">Transmembrane helix</keyword>
<dbReference type="RefSeq" id="WP_048091690.1">
    <property type="nucleotide sequence ID" value="NZ_CP009552.1"/>
</dbReference>
<feature type="transmembrane region" description="Helical" evidence="1">
    <location>
        <begin position="48"/>
        <end position="72"/>
    </location>
</feature>
<name>A0A0A7GGI3_GEOAI</name>
<dbReference type="GeneID" id="24797596"/>
<keyword evidence="1" id="KW-0812">Transmembrane</keyword>
<gene>
    <name evidence="2" type="ORF">GACE_1007</name>
</gene>
<reference evidence="2 3" key="1">
    <citation type="journal article" date="2015" name="Appl. Environ. Microbiol.">
        <title>The Geoglobus acetivorans genome: Fe(III) reduction, acetate utilization, autotrophic growth, and degradation of aromatic compounds in a hyperthermophilic archaeon.</title>
        <authorList>
            <person name="Mardanov A.V."/>
            <person name="Slododkina G.B."/>
            <person name="Slobodkin A.I."/>
            <person name="Beletsky A.V."/>
            <person name="Gavrilov S.N."/>
            <person name="Kublanov I.V."/>
            <person name="Bonch-Osmolovskaya E.A."/>
            <person name="Skryabin K.G."/>
            <person name="Ravin N.V."/>
        </authorList>
    </citation>
    <scope>NUCLEOTIDE SEQUENCE [LARGE SCALE GENOMIC DNA]</scope>
    <source>
        <strain evidence="2 3">SBH6</strain>
    </source>
</reference>
<dbReference type="KEGG" id="gac:GACE_1007"/>
<sequence length="142" mass="15244">MELDYGLVWGYVSKTSAFSALSLGGIVSVVWAIALLVALYYVWSNGVLLNYIIYGILNLVFAIAGVVLAVIVGLVLLILGPLAILAAVVVATLPVLWYRSRLTDSWVMAILWVGATGIASVIGLSPLVDAFFFVNFADGDYW</sequence>
<evidence type="ECO:0000313" key="3">
    <source>
        <dbReference type="Proteomes" id="UP000030624"/>
    </source>
</evidence>
<dbReference type="HOGENOM" id="CLU_1811374_0_0_2"/>
<dbReference type="Proteomes" id="UP000030624">
    <property type="component" value="Chromosome"/>
</dbReference>
<feature type="transmembrane region" description="Helical" evidence="1">
    <location>
        <begin position="110"/>
        <end position="134"/>
    </location>
</feature>
<protein>
    <submittedName>
        <fullName evidence="2">Uncharacterized protein</fullName>
    </submittedName>
</protein>
<evidence type="ECO:0000313" key="2">
    <source>
        <dbReference type="EMBL" id="AIY90052.1"/>
    </source>
</evidence>
<accession>A0A0A7GGI3</accession>
<dbReference type="EMBL" id="CP009552">
    <property type="protein sequence ID" value="AIY90052.1"/>
    <property type="molecule type" value="Genomic_DNA"/>
</dbReference>